<reference evidence="4 5" key="2">
    <citation type="journal article" date="2016" name="ISME J.">
        <title>Characterization of the first cultured representative of Verrucomicrobia subdivision 5 indicates the proposal of a novel phylum.</title>
        <authorList>
            <person name="Spring S."/>
            <person name="Bunk B."/>
            <person name="Sproer C."/>
            <person name="Schumann P."/>
            <person name="Rohde M."/>
            <person name="Tindall B.J."/>
            <person name="Klenk H.P."/>
        </authorList>
    </citation>
    <scope>NUCLEOTIDE SEQUENCE [LARGE SCALE GENOMIC DNA]</scope>
    <source>
        <strain evidence="4 5">L21-Fru-AB</strain>
    </source>
</reference>
<dbReference type="PANTHER" id="PTHR45953">
    <property type="entry name" value="IDURONATE 2-SULFATASE"/>
    <property type="match status" value="1"/>
</dbReference>
<dbReference type="KEGG" id="vbl:L21SP4_02331"/>
<keyword evidence="2 4" id="KW-0378">Hydrolase</keyword>
<dbReference type="GO" id="GO:0005737">
    <property type="term" value="C:cytoplasm"/>
    <property type="evidence" value="ECO:0007669"/>
    <property type="project" value="TreeGrafter"/>
</dbReference>
<dbReference type="OrthoDB" id="9795675at2"/>
<dbReference type="GO" id="GO:0046872">
    <property type="term" value="F:metal ion binding"/>
    <property type="evidence" value="ECO:0007669"/>
    <property type="project" value="UniProtKB-KW"/>
</dbReference>
<dbReference type="PANTHER" id="PTHR45953:SF1">
    <property type="entry name" value="IDURONATE 2-SULFATASE"/>
    <property type="match status" value="1"/>
</dbReference>
<dbReference type="Proteomes" id="UP000035268">
    <property type="component" value="Chromosome"/>
</dbReference>
<dbReference type="EMBL" id="CP010904">
    <property type="protein sequence ID" value="AKJ65557.1"/>
    <property type="molecule type" value="Genomic_DNA"/>
</dbReference>
<keyword evidence="5" id="KW-1185">Reference proteome</keyword>
<name>A0A0G3EJE3_9BACT</name>
<dbReference type="RefSeq" id="WP_052882770.1">
    <property type="nucleotide sequence ID" value="NZ_CP010904.1"/>
</dbReference>
<evidence type="ECO:0000256" key="2">
    <source>
        <dbReference type="ARBA" id="ARBA00022801"/>
    </source>
</evidence>
<dbReference type="STRING" id="1307763.L21SP4_02331"/>
<evidence type="ECO:0000313" key="5">
    <source>
        <dbReference type="Proteomes" id="UP000035268"/>
    </source>
</evidence>
<keyword evidence="1" id="KW-0479">Metal-binding</keyword>
<accession>A0A0G3EJE3</accession>
<dbReference type="Pfam" id="PF00884">
    <property type="entry name" value="Sulfatase"/>
    <property type="match status" value="1"/>
</dbReference>
<sequence>MSRKPNILLIFTDQQRWDTIAAGGNPYVRTPNLDRLAREGVRFDAAYSPCPVCVPARCSMIYGQHPGNTGCFENNFSMPEDGRRSMMSALTGAGYRTHGIGKMHFTPDPHAMRGLESRETQEELVDDASRDDYLCYLRKQGCEYAIEPYGVRGAAYYVPQLSPVPPQHHPTQWVGDRTVKWLEENAGKDRPFFLFSSYIHPHPPFSPPTPWHKIHRGPDMPLPNLPPDMEKLTTYTNRIQNRYKGRDTGRDTALVRLIKAYYWASISFIDAQVGRTLEVLERKGELDDTLIVFTSDHGEFLGDYNCFGKRSFLDPAARVPMLCRYPARFDTGAVCRRPVSLIDLMPTFLAAAGSDAEAMDGVDLAEIASGAGDREWVFGQYQDARAGIYMAVSERWKYIYSAPDDREFLFDRVRDPRETRNRAYNIVCADIVLDARARLQRHLRALPGGEKIVGDDGWIAKEPVELADDPDAGLIVQDPPCFKGRIRIPGYLDSVPEEPESAGADFDPLRD</sequence>
<dbReference type="AlphaFoldDB" id="A0A0G3EJE3"/>
<dbReference type="GO" id="GO:0004065">
    <property type="term" value="F:arylsulfatase activity"/>
    <property type="evidence" value="ECO:0007669"/>
    <property type="project" value="UniProtKB-EC"/>
</dbReference>
<feature type="domain" description="Sulfatase N-terminal" evidence="3">
    <location>
        <begin position="5"/>
        <end position="353"/>
    </location>
</feature>
<protein>
    <submittedName>
        <fullName evidence="4">Arylsulfatase</fullName>
        <ecNumber evidence="4">3.1.6.1</ecNumber>
    </submittedName>
</protein>
<dbReference type="InterPro" id="IPR017850">
    <property type="entry name" value="Alkaline_phosphatase_core_sf"/>
</dbReference>
<evidence type="ECO:0000259" key="3">
    <source>
        <dbReference type="Pfam" id="PF00884"/>
    </source>
</evidence>
<dbReference type="Gene3D" id="3.40.720.10">
    <property type="entry name" value="Alkaline Phosphatase, subunit A"/>
    <property type="match status" value="1"/>
</dbReference>
<reference evidence="5" key="1">
    <citation type="submission" date="2015-02" db="EMBL/GenBank/DDBJ databases">
        <title>Description and complete genome sequence of the first cultured representative of the subdivision 5 of the Verrucomicrobia phylum.</title>
        <authorList>
            <person name="Spring S."/>
            <person name="Bunk B."/>
            <person name="Sproer C."/>
            <person name="Klenk H.-P."/>
        </authorList>
    </citation>
    <scope>NUCLEOTIDE SEQUENCE [LARGE SCALE GENOMIC DNA]</scope>
    <source>
        <strain evidence="5">L21-Fru-AB</strain>
    </source>
</reference>
<dbReference type="EC" id="3.1.6.1" evidence="4"/>
<gene>
    <name evidence="4" type="ORF">L21SP4_02331</name>
</gene>
<proteinExistence type="predicted"/>
<evidence type="ECO:0000313" key="4">
    <source>
        <dbReference type="EMBL" id="AKJ65557.1"/>
    </source>
</evidence>
<dbReference type="SUPFAM" id="SSF53649">
    <property type="entry name" value="Alkaline phosphatase-like"/>
    <property type="match status" value="1"/>
</dbReference>
<evidence type="ECO:0000256" key="1">
    <source>
        <dbReference type="ARBA" id="ARBA00022723"/>
    </source>
</evidence>
<organism evidence="4 5">
    <name type="scientific">Kiritimatiella glycovorans</name>
    <dbReference type="NCBI Taxonomy" id="1307763"/>
    <lineage>
        <taxon>Bacteria</taxon>
        <taxon>Pseudomonadati</taxon>
        <taxon>Kiritimatiellota</taxon>
        <taxon>Kiritimatiellia</taxon>
        <taxon>Kiritimatiellales</taxon>
        <taxon>Kiritimatiellaceae</taxon>
        <taxon>Kiritimatiella</taxon>
    </lineage>
</organism>
<dbReference type="InterPro" id="IPR000917">
    <property type="entry name" value="Sulfatase_N"/>
</dbReference>